<dbReference type="EMBL" id="CP013659">
    <property type="protein sequence ID" value="ALS74954.1"/>
    <property type="molecule type" value="Genomic_DNA"/>
</dbReference>
<dbReference type="Proteomes" id="UP000067683">
    <property type="component" value="Chromosome"/>
</dbReference>
<name>A0A0U2YJZ4_9BACL</name>
<keyword evidence="4" id="KW-1185">Reference proteome</keyword>
<evidence type="ECO:0000256" key="2">
    <source>
        <dbReference type="SAM" id="Phobius"/>
    </source>
</evidence>
<keyword evidence="2" id="KW-0812">Transmembrane</keyword>
<dbReference type="AlphaFoldDB" id="A0A0U2YJZ4"/>
<gene>
    <name evidence="3" type="ORF">AUC31_06810</name>
</gene>
<evidence type="ECO:0008006" key="5">
    <source>
        <dbReference type="Google" id="ProtNLM"/>
    </source>
</evidence>
<protein>
    <recommendedName>
        <fullName evidence="5">DUF1572 domain-containing protein</fullName>
    </recommendedName>
</protein>
<evidence type="ECO:0000313" key="4">
    <source>
        <dbReference type="Proteomes" id="UP000067683"/>
    </source>
</evidence>
<keyword evidence="2" id="KW-1133">Transmembrane helix</keyword>
<accession>A0A0U2YJZ4</accession>
<keyword evidence="2" id="KW-0472">Membrane</keyword>
<dbReference type="OrthoDB" id="2422783at2"/>
<organism evidence="3 4">
    <name type="scientific">Planococcus rifietoensis</name>
    <dbReference type="NCBI Taxonomy" id="200991"/>
    <lineage>
        <taxon>Bacteria</taxon>
        <taxon>Bacillati</taxon>
        <taxon>Bacillota</taxon>
        <taxon>Bacilli</taxon>
        <taxon>Bacillales</taxon>
        <taxon>Caryophanaceae</taxon>
        <taxon>Planococcus</taxon>
    </lineage>
</organism>
<evidence type="ECO:0000256" key="1">
    <source>
        <dbReference type="SAM" id="MobiDB-lite"/>
    </source>
</evidence>
<dbReference type="RefSeq" id="WP_058381661.1">
    <property type="nucleotide sequence ID" value="NZ_CP013659.2"/>
</dbReference>
<feature type="transmembrane region" description="Helical" evidence="2">
    <location>
        <begin position="6"/>
        <end position="22"/>
    </location>
</feature>
<feature type="compositionally biased region" description="Acidic residues" evidence="1">
    <location>
        <begin position="35"/>
        <end position="57"/>
    </location>
</feature>
<feature type="region of interest" description="Disordered" evidence="1">
    <location>
        <begin position="33"/>
        <end position="60"/>
    </location>
</feature>
<dbReference type="KEGG" id="prt:AUC31_06810"/>
<evidence type="ECO:0000313" key="3">
    <source>
        <dbReference type="EMBL" id="ALS74954.1"/>
    </source>
</evidence>
<sequence>MEYMYLLIAAVLVILIGVFLYFRNNKDASIQIEETPSESMEEELEVEEPEPEPEDDDSHLNPVVTEVEDAELVKSGYKRIEIPANMIPVIAETLKDGAVIFHQSRTFRVQFSPEVVKGLKDKSMTLIERVNGKGYMPAVKKDGVKGIYEQAVLVKRVNPGLVAHASMSLLTTVVGQQQLMEIQSSLKSMEKKLETLIQHREHDFAGKIDARFGYFKEVIERFRRNGITLGGVEDAEIEGFYTATLQDLKVLTKDLKAIVASVVNLKEHETLRKWGEAPVKKEYEQLIGRFNAKQELLLLNVQFIQECYEPYLRTIRNYEEADVKSQTLAEIVTENHSLIQSIEEKVKSIEENYKVKINFGLKALKYRNLESLKELAPVKINEQQASEQEVPSEVLVEVTEDDQAYAYVPRRE</sequence>
<reference evidence="3" key="1">
    <citation type="submission" date="2016-01" db="EMBL/GenBank/DDBJ databases">
        <title>Complete genome of Planococcus rifietoensis type strain M8.</title>
        <authorList>
            <person name="See-Too W.S."/>
        </authorList>
    </citation>
    <scope>NUCLEOTIDE SEQUENCE [LARGE SCALE GENOMIC DNA]</scope>
    <source>
        <strain evidence="3">M8</strain>
    </source>
</reference>
<proteinExistence type="predicted"/>